<dbReference type="CDD" id="cd00085">
    <property type="entry name" value="HNHc"/>
    <property type="match status" value="1"/>
</dbReference>
<dbReference type="Proteomes" id="UP000054270">
    <property type="component" value="Unassembled WGS sequence"/>
</dbReference>
<gene>
    <name evidence="1" type="ORF">HYPSUDRAFT_48370</name>
</gene>
<proteinExistence type="predicted"/>
<dbReference type="PANTHER" id="PTHR37827">
    <property type="entry name" value="TUDOR DOMAIN-CONTAINING PROTEIN"/>
    <property type="match status" value="1"/>
</dbReference>
<dbReference type="EMBL" id="KN817644">
    <property type="protein sequence ID" value="KJA15444.1"/>
    <property type="molecule type" value="Genomic_DNA"/>
</dbReference>
<evidence type="ECO:0000313" key="1">
    <source>
        <dbReference type="EMBL" id="KJA15444.1"/>
    </source>
</evidence>
<evidence type="ECO:0008006" key="3">
    <source>
        <dbReference type="Google" id="ProtNLM"/>
    </source>
</evidence>
<reference evidence="2" key="1">
    <citation type="submission" date="2014-04" db="EMBL/GenBank/DDBJ databases">
        <title>Evolutionary Origins and Diversification of the Mycorrhizal Mutualists.</title>
        <authorList>
            <consortium name="DOE Joint Genome Institute"/>
            <consortium name="Mycorrhizal Genomics Consortium"/>
            <person name="Kohler A."/>
            <person name="Kuo A."/>
            <person name="Nagy L.G."/>
            <person name="Floudas D."/>
            <person name="Copeland A."/>
            <person name="Barry K.W."/>
            <person name="Cichocki N."/>
            <person name="Veneault-Fourrey C."/>
            <person name="LaButti K."/>
            <person name="Lindquist E.A."/>
            <person name="Lipzen A."/>
            <person name="Lundell T."/>
            <person name="Morin E."/>
            <person name="Murat C."/>
            <person name="Riley R."/>
            <person name="Ohm R."/>
            <person name="Sun H."/>
            <person name="Tunlid A."/>
            <person name="Henrissat B."/>
            <person name="Grigoriev I.V."/>
            <person name="Hibbett D.S."/>
            <person name="Martin F."/>
        </authorList>
    </citation>
    <scope>NUCLEOTIDE SEQUENCE [LARGE SCALE GENOMIC DNA]</scope>
    <source>
        <strain evidence="2">FD-334 SS-4</strain>
    </source>
</reference>
<evidence type="ECO:0000313" key="2">
    <source>
        <dbReference type="Proteomes" id="UP000054270"/>
    </source>
</evidence>
<dbReference type="PANTHER" id="PTHR37827:SF1">
    <property type="entry name" value="HNH DOMAIN-CONTAINING PROTEIN"/>
    <property type="match status" value="1"/>
</dbReference>
<dbReference type="OrthoDB" id="4850648at2759"/>
<dbReference type="OMA" id="WHDEWML"/>
<dbReference type="InterPro" id="IPR003615">
    <property type="entry name" value="HNH_nuc"/>
</dbReference>
<dbReference type="AlphaFoldDB" id="A0A0D2N8L3"/>
<sequence>MDEAQTPQFFLFKDTIARYALSGISDQQADQEEGSELDEFVSYLASEAWPTVPTAAQDATYDTRDKVPEIDQIALESTSFAFIDSLISYGIIEDADDAYKLFRRILDDYREQACAPPPVWSSTRTTECEICAREVPLTYHHLIPRAVHAKVLKQAWHPESMINSVAWLCRPCHTMVHKVASTEKLAREFYTVELLLGREDIQKWQKYAAKQRHGVRHR</sequence>
<organism evidence="1 2">
    <name type="scientific">Hypholoma sublateritium (strain FD-334 SS-4)</name>
    <dbReference type="NCBI Taxonomy" id="945553"/>
    <lineage>
        <taxon>Eukaryota</taxon>
        <taxon>Fungi</taxon>
        <taxon>Dikarya</taxon>
        <taxon>Basidiomycota</taxon>
        <taxon>Agaricomycotina</taxon>
        <taxon>Agaricomycetes</taxon>
        <taxon>Agaricomycetidae</taxon>
        <taxon>Agaricales</taxon>
        <taxon>Agaricineae</taxon>
        <taxon>Strophariaceae</taxon>
        <taxon>Hypholoma</taxon>
    </lineage>
</organism>
<dbReference type="STRING" id="945553.A0A0D2N8L3"/>
<accession>A0A0D2N8L3</accession>
<name>A0A0D2N8L3_HYPSF</name>
<keyword evidence="2" id="KW-1185">Reference proteome</keyword>
<protein>
    <recommendedName>
        <fullName evidence="3">HNH domain-containing protein</fullName>
    </recommendedName>
</protein>